<proteinExistence type="predicted"/>
<comment type="caution">
    <text evidence="1">The sequence shown here is derived from an EMBL/GenBank/DDBJ whole genome shotgun (WGS) entry which is preliminary data.</text>
</comment>
<dbReference type="SUPFAM" id="SSF51905">
    <property type="entry name" value="FAD/NAD(P)-binding domain"/>
    <property type="match status" value="1"/>
</dbReference>
<keyword evidence="2" id="KW-1185">Reference proteome</keyword>
<dbReference type="InterPro" id="IPR036188">
    <property type="entry name" value="FAD/NAD-bd_sf"/>
</dbReference>
<dbReference type="Proteomes" id="UP001500665">
    <property type="component" value="Unassembled WGS sequence"/>
</dbReference>
<sequence>MGGTTLTRRRHAVVVGGSLAGLLSARVLLDHFEEVTLLERDGFPGEPVSRPGVPQGRHLHVLWEHGRGLLDGLIPGLESDLLAGGAPDLRLPADFLWLTSGGWRRRFDTTRMLTFSRGLLDHAVRGRLFGEPRLAVRTGIEVTGLTGDEAVTGVRYTERGDAARAEELMAADLVVDATGRGSHAPAWLAELGRPLPRETRIDPLLGYASRYYAIPPGHDPGWKALYLQAGPPEAKRTGGLFPQEGGRWICSLSGAGGDYPPTDEEGYLEYARGLRDPVLYEAIKDAEPLTPVVSFRRTAGHRRHYDRMRSWPAGFAAIGDSVCAFNPIYGQGITVAAASALELDRMLREDRSTRWFQRRAKRAGAGAWLISTGEDRRYAETQGPRVLPHTRLINAYVSLAVRAANTDPDSCADMLDVLGLAKPPTSLFRPAALARIMANRSRPPEAAPLLPEPAAR</sequence>
<dbReference type="PANTHER" id="PTHR43422">
    <property type="entry name" value="THIAMINE THIAZOLE SYNTHASE"/>
    <property type="match status" value="1"/>
</dbReference>
<dbReference type="EMBL" id="BAAAHH010000034">
    <property type="protein sequence ID" value="GAA0964603.1"/>
    <property type="molecule type" value="Genomic_DNA"/>
</dbReference>
<protein>
    <recommendedName>
        <fullName evidence="3">2-polyprenyl-6-methoxyphenol hydroxylase-like FAD-dependent oxidoreductase</fullName>
    </recommendedName>
</protein>
<organism evidence="1 2">
    <name type="scientific">Actinocorallia libanotica</name>
    <dbReference type="NCBI Taxonomy" id="46162"/>
    <lineage>
        <taxon>Bacteria</taxon>
        <taxon>Bacillati</taxon>
        <taxon>Actinomycetota</taxon>
        <taxon>Actinomycetes</taxon>
        <taxon>Streptosporangiales</taxon>
        <taxon>Thermomonosporaceae</taxon>
        <taxon>Actinocorallia</taxon>
    </lineage>
</organism>
<gene>
    <name evidence="1" type="ORF">GCM10009550_62850</name>
</gene>
<name>A0ABN1RV12_9ACTN</name>
<reference evidence="1 2" key="1">
    <citation type="journal article" date="2019" name="Int. J. Syst. Evol. Microbiol.">
        <title>The Global Catalogue of Microorganisms (GCM) 10K type strain sequencing project: providing services to taxonomists for standard genome sequencing and annotation.</title>
        <authorList>
            <consortium name="The Broad Institute Genomics Platform"/>
            <consortium name="The Broad Institute Genome Sequencing Center for Infectious Disease"/>
            <person name="Wu L."/>
            <person name="Ma J."/>
        </authorList>
    </citation>
    <scope>NUCLEOTIDE SEQUENCE [LARGE SCALE GENOMIC DNA]</scope>
    <source>
        <strain evidence="1 2">JCM 10696</strain>
    </source>
</reference>
<evidence type="ECO:0008006" key="3">
    <source>
        <dbReference type="Google" id="ProtNLM"/>
    </source>
</evidence>
<dbReference type="Gene3D" id="3.50.50.60">
    <property type="entry name" value="FAD/NAD(P)-binding domain"/>
    <property type="match status" value="1"/>
</dbReference>
<evidence type="ECO:0000313" key="2">
    <source>
        <dbReference type="Proteomes" id="UP001500665"/>
    </source>
</evidence>
<accession>A0ABN1RV12</accession>
<evidence type="ECO:0000313" key="1">
    <source>
        <dbReference type="EMBL" id="GAA0964603.1"/>
    </source>
</evidence>
<dbReference type="PANTHER" id="PTHR43422:SF3">
    <property type="entry name" value="THIAMINE THIAZOLE SYNTHASE"/>
    <property type="match status" value="1"/>
</dbReference>
<dbReference type="RefSeq" id="WP_344244949.1">
    <property type="nucleotide sequence ID" value="NZ_BAAAHH010000034.1"/>
</dbReference>